<dbReference type="InParanoid" id="A9UV95"/>
<dbReference type="SUPFAM" id="SSF52821">
    <property type="entry name" value="Rhodanese/Cell cycle control phosphatase"/>
    <property type="match status" value="1"/>
</dbReference>
<keyword evidence="7" id="KW-0969">Cilium</keyword>
<evidence type="ECO:0000313" key="14">
    <source>
        <dbReference type="Proteomes" id="UP000001357"/>
    </source>
</evidence>
<evidence type="ECO:0000256" key="11">
    <source>
        <dbReference type="SAM" id="MobiDB-lite"/>
    </source>
</evidence>
<dbReference type="PROSITE" id="PS50206">
    <property type="entry name" value="RHODANESE_3"/>
    <property type="match status" value="1"/>
</dbReference>
<sequence>MAEGGTVIGLVGEAFTSARLLDLIQEHGREKHFVWLLTGKQQGLQDWERRLQAAYGQLTAAASSLDYPLLAASVLPICRAMQNERLRNMEAIITDGTPESVTWSQWLQQAAGVQMATSVQDASNPRLSGAELAAYTTQAEAQLSHIVTSTSVCLGGTFDHLHFAHKIMLTLACLRACSTVYCGVSGPALLVNKKHAACLESLETRCVLQCLMRCVVKELKFGSHEIIVSSTCLTHSMNGVRTFLQLAAPRLKVELLGPLKMASSGRRVPSQSIKPLDRRVPRNPKFDHVKSKTDSGASLNKAKERADYISTRFKYRPDEIFRRIKVNTFVQLMLEVADQDGLSGLEEDQLDEAATMADPGAGAPWAGAGATYGAGSVATNYSTASSFASFATGIGERDTQPKMQRAPVDTSSPYLLVDVRDVDDYAKCHILSAHTTDNCVYTSRMGRAATCDQEGRIIVVYDEDETLSCHAATVLVQRGVENLFMLSGGLRVLIEKYPDGMVVGEVPPHLRLKGHAHAAVPVAAPLTMDNLEVVRSRLESNLLQDDASSTASSTRSSRAPSRTATPRTGGGVGARTMGASKPGTARSTATAASRTWR</sequence>
<dbReference type="InterPro" id="IPR014729">
    <property type="entry name" value="Rossmann-like_a/b/a_fold"/>
</dbReference>
<gene>
    <name evidence="13" type="ORF">MONBRDRAFT_36377</name>
</gene>
<dbReference type="SMART" id="SM00450">
    <property type="entry name" value="RHOD"/>
    <property type="match status" value="1"/>
</dbReference>
<dbReference type="SUPFAM" id="SSF52374">
    <property type="entry name" value="Nucleotidylyl transferase"/>
    <property type="match status" value="1"/>
</dbReference>
<comment type="similarity">
    <text evidence="10">Belongs to the CEP41 family.</text>
</comment>
<dbReference type="InterPro" id="IPR051889">
    <property type="entry name" value="CEP41"/>
</dbReference>
<evidence type="ECO:0000259" key="12">
    <source>
        <dbReference type="PROSITE" id="PS50206"/>
    </source>
</evidence>
<evidence type="ECO:0000256" key="9">
    <source>
        <dbReference type="ARBA" id="ARBA00023273"/>
    </source>
</evidence>
<dbReference type="RefSeq" id="XP_001744339.1">
    <property type="nucleotide sequence ID" value="XM_001744287.1"/>
</dbReference>
<dbReference type="InterPro" id="IPR036873">
    <property type="entry name" value="Rhodanese-like_dom_sf"/>
</dbReference>
<feature type="compositionally biased region" description="Low complexity" evidence="11">
    <location>
        <begin position="547"/>
        <end position="567"/>
    </location>
</feature>
<evidence type="ECO:0000256" key="5">
    <source>
        <dbReference type="ARBA" id="ARBA00022794"/>
    </source>
</evidence>
<evidence type="ECO:0000256" key="8">
    <source>
        <dbReference type="ARBA" id="ARBA00023212"/>
    </source>
</evidence>
<dbReference type="Gene3D" id="3.40.250.10">
    <property type="entry name" value="Rhodanese-like domain"/>
    <property type="match status" value="1"/>
</dbReference>
<evidence type="ECO:0000256" key="1">
    <source>
        <dbReference type="ARBA" id="ARBA00004120"/>
    </source>
</evidence>
<feature type="domain" description="Rhodanese" evidence="12">
    <location>
        <begin position="410"/>
        <end position="502"/>
    </location>
</feature>
<feature type="compositionally biased region" description="Basic and acidic residues" evidence="11">
    <location>
        <begin position="275"/>
        <end position="293"/>
    </location>
</feature>
<evidence type="ECO:0000256" key="4">
    <source>
        <dbReference type="ARBA" id="ARBA00022490"/>
    </source>
</evidence>
<dbReference type="InterPro" id="IPR001763">
    <property type="entry name" value="Rhodanese-like_dom"/>
</dbReference>
<dbReference type="Proteomes" id="UP000001357">
    <property type="component" value="Unassembled WGS sequence"/>
</dbReference>
<keyword evidence="5" id="KW-0970">Cilium biogenesis/degradation</keyword>
<evidence type="ECO:0000256" key="10">
    <source>
        <dbReference type="ARBA" id="ARBA00038465"/>
    </source>
</evidence>
<dbReference type="PANTHER" id="PTHR44390">
    <property type="entry name" value="CENTROSOMAL PROTEIN OF 41 KDA"/>
    <property type="match status" value="1"/>
</dbReference>
<dbReference type="AlphaFoldDB" id="A9UV95"/>
<dbReference type="eggNOG" id="ENOG502QR8A">
    <property type="taxonomic scope" value="Eukaryota"/>
</dbReference>
<dbReference type="PANTHER" id="PTHR44390:SF1">
    <property type="entry name" value="CENTROSOMAL PROTEIN OF 41 KDA"/>
    <property type="match status" value="1"/>
</dbReference>
<evidence type="ECO:0000313" key="13">
    <source>
        <dbReference type="EMBL" id="EDQ91042.1"/>
    </source>
</evidence>
<comment type="subcellular location">
    <subcellularLocation>
        <location evidence="1">Cytoplasm</location>
        <location evidence="1">Cytoskeleton</location>
        <location evidence="1">Cilium basal body</location>
    </subcellularLocation>
    <subcellularLocation>
        <location evidence="2">Cytoplasm</location>
        <location evidence="2">Cytoskeleton</location>
        <location evidence="2">Microtubule organizing center</location>
        <location evidence="2">Centrosome</location>
    </subcellularLocation>
</comment>
<evidence type="ECO:0000256" key="6">
    <source>
        <dbReference type="ARBA" id="ARBA00022927"/>
    </source>
</evidence>
<reference evidence="13 14" key="1">
    <citation type="journal article" date="2008" name="Nature">
        <title>The genome of the choanoflagellate Monosiga brevicollis and the origin of metazoans.</title>
        <authorList>
            <consortium name="JGI Sequencing"/>
            <person name="King N."/>
            <person name="Westbrook M.J."/>
            <person name="Young S.L."/>
            <person name="Kuo A."/>
            <person name="Abedin M."/>
            <person name="Chapman J."/>
            <person name="Fairclough S."/>
            <person name="Hellsten U."/>
            <person name="Isogai Y."/>
            <person name="Letunic I."/>
            <person name="Marr M."/>
            <person name="Pincus D."/>
            <person name="Putnam N."/>
            <person name="Rokas A."/>
            <person name="Wright K.J."/>
            <person name="Zuzow R."/>
            <person name="Dirks W."/>
            <person name="Good M."/>
            <person name="Goodstein D."/>
            <person name="Lemons D."/>
            <person name="Li W."/>
            <person name="Lyons J.B."/>
            <person name="Morris A."/>
            <person name="Nichols S."/>
            <person name="Richter D.J."/>
            <person name="Salamov A."/>
            <person name="Bork P."/>
            <person name="Lim W.A."/>
            <person name="Manning G."/>
            <person name="Miller W.T."/>
            <person name="McGinnis W."/>
            <person name="Shapiro H."/>
            <person name="Tjian R."/>
            <person name="Grigoriev I.V."/>
            <person name="Rokhsar D."/>
        </authorList>
    </citation>
    <scope>NUCLEOTIDE SEQUENCE [LARGE SCALE GENOMIC DNA]</scope>
    <source>
        <strain evidence="14">MX1 / ATCC 50154</strain>
    </source>
</reference>
<dbReference type="GO" id="GO:0005813">
    <property type="term" value="C:centrosome"/>
    <property type="evidence" value="ECO:0007669"/>
    <property type="project" value="UniProtKB-SubCell"/>
</dbReference>
<dbReference type="KEGG" id="mbr:MONBRDRAFT_36377"/>
<feature type="compositionally biased region" description="Low complexity" evidence="11">
    <location>
        <begin position="584"/>
        <end position="597"/>
    </location>
</feature>
<dbReference type="GO" id="GO:0036064">
    <property type="term" value="C:ciliary basal body"/>
    <property type="evidence" value="ECO:0000318"/>
    <property type="project" value="GO_Central"/>
</dbReference>
<keyword evidence="6" id="KW-0653">Protein transport</keyword>
<keyword evidence="8" id="KW-0206">Cytoskeleton</keyword>
<feature type="region of interest" description="Disordered" evidence="11">
    <location>
        <begin position="543"/>
        <end position="597"/>
    </location>
</feature>
<accession>A9UV95</accession>
<dbReference type="GO" id="GO:0060271">
    <property type="term" value="P:cilium assembly"/>
    <property type="evidence" value="ECO:0000318"/>
    <property type="project" value="GO_Central"/>
</dbReference>
<organism evidence="13 14">
    <name type="scientific">Monosiga brevicollis</name>
    <name type="common">Choanoflagellate</name>
    <dbReference type="NCBI Taxonomy" id="81824"/>
    <lineage>
        <taxon>Eukaryota</taxon>
        <taxon>Choanoflagellata</taxon>
        <taxon>Craspedida</taxon>
        <taxon>Salpingoecidae</taxon>
        <taxon>Monosiga</taxon>
    </lineage>
</organism>
<evidence type="ECO:0000256" key="7">
    <source>
        <dbReference type="ARBA" id="ARBA00023069"/>
    </source>
</evidence>
<proteinExistence type="inferred from homology"/>
<dbReference type="Pfam" id="PF00581">
    <property type="entry name" value="Rhodanese"/>
    <property type="match status" value="1"/>
</dbReference>
<evidence type="ECO:0000256" key="2">
    <source>
        <dbReference type="ARBA" id="ARBA00004300"/>
    </source>
</evidence>
<name>A9UV95_MONBE</name>
<dbReference type="GO" id="GO:0015031">
    <property type="term" value="P:protein transport"/>
    <property type="evidence" value="ECO:0007669"/>
    <property type="project" value="UniProtKB-KW"/>
</dbReference>
<dbReference type="Gene3D" id="3.40.50.620">
    <property type="entry name" value="HUPs"/>
    <property type="match status" value="1"/>
</dbReference>
<keyword evidence="9" id="KW-0966">Cell projection</keyword>
<evidence type="ECO:0000256" key="3">
    <source>
        <dbReference type="ARBA" id="ARBA00022448"/>
    </source>
</evidence>
<dbReference type="EMBL" id="CH991546">
    <property type="protein sequence ID" value="EDQ91042.1"/>
    <property type="molecule type" value="Genomic_DNA"/>
</dbReference>
<dbReference type="CDD" id="cd00158">
    <property type="entry name" value="RHOD"/>
    <property type="match status" value="1"/>
</dbReference>
<dbReference type="GeneID" id="5889549"/>
<keyword evidence="4" id="KW-0963">Cytoplasm</keyword>
<keyword evidence="14" id="KW-1185">Reference proteome</keyword>
<feature type="region of interest" description="Disordered" evidence="11">
    <location>
        <begin position="266"/>
        <end position="298"/>
    </location>
</feature>
<keyword evidence="3" id="KW-0813">Transport</keyword>
<protein>
    <recommendedName>
        <fullName evidence="12">Rhodanese domain-containing protein</fullName>
    </recommendedName>
</protein>